<evidence type="ECO:0000313" key="4">
    <source>
        <dbReference type="EMBL" id="CAA7600338.1"/>
    </source>
</evidence>
<evidence type="ECO:0000256" key="2">
    <source>
        <dbReference type="SAM" id="MobiDB-lite"/>
    </source>
</evidence>
<comment type="similarity">
    <text evidence="1">Belongs to the polysaccharide synthase family.</text>
</comment>
<feature type="region of interest" description="Disordered" evidence="2">
    <location>
        <begin position="54"/>
        <end position="109"/>
    </location>
</feature>
<evidence type="ECO:0000313" key="6">
    <source>
        <dbReference type="Proteomes" id="UP001071230"/>
    </source>
</evidence>
<dbReference type="RefSeq" id="WP_240984026.1">
    <property type="nucleotide sequence ID" value="NZ_CDGJ01000068.1"/>
</dbReference>
<dbReference type="Gene3D" id="3.40.50.720">
    <property type="entry name" value="NAD(P)-binding Rossmann-like Domain"/>
    <property type="match status" value="2"/>
</dbReference>
<dbReference type="Proteomes" id="UP001071230">
    <property type="component" value="Unassembled WGS sequence"/>
</dbReference>
<dbReference type="InterPro" id="IPR036291">
    <property type="entry name" value="NAD(P)-bd_dom_sf"/>
</dbReference>
<keyword evidence="6" id="KW-1185">Reference proteome</keyword>
<protein>
    <submittedName>
        <fullName evidence="4">Polysaccharide biosynthesis protein</fullName>
    </submittedName>
    <submittedName>
        <fullName evidence="5">UDP-glucose 4-epimerase</fullName>
    </submittedName>
</protein>
<dbReference type="InterPro" id="IPR051203">
    <property type="entry name" value="Polysaccharide_Synthase-Rel"/>
</dbReference>
<dbReference type="KEGG" id="aacx:DEACI_0991"/>
<dbReference type="PANTHER" id="PTHR43318">
    <property type="entry name" value="UDP-N-ACETYLGLUCOSAMINE 4,6-DEHYDRATASE"/>
    <property type="match status" value="1"/>
</dbReference>
<organism evidence="4">
    <name type="scientific">Acididesulfobacillus acetoxydans</name>
    <dbReference type="NCBI Taxonomy" id="1561005"/>
    <lineage>
        <taxon>Bacteria</taxon>
        <taxon>Bacillati</taxon>
        <taxon>Bacillota</taxon>
        <taxon>Clostridia</taxon>
        <taxon>Eubacteriales</taxon>
        <taxon>Peptococcaceae</taxon>
        <taxon>Acididesulfobacillus</taxon>
    </lineage>
</organism>
<dbReference type="Proteomes" id="UP000836597">
    <property type="component" value="Chromosome"/>
</dbReference>
<feature type="domain" description="Polysaccharide biosynthesis protein CapD-like" evidence="3">
    <location>
        <begin position="114"/>
        <end position="339"/>
    </location>
</feature>
<dbReference type="Pfam" id="PF02719">
    <property type="entry name" value="Polysacc_synt_2"/>
    <property type="match status" value="2"/>
</dbReference>
<dbReference type="EMBL" id="CDGJ01000068">
    <property type="protein sequence ID" value="CEJ07860.1"/>
    <property type="molecule type" value="Genomic_DNA"/>
</dbReference>
<evidence type="ECO:0000256" key="1">
    <source>
        <dbReference type="ARBA" id="ARBA00007430"/>
    </source>
</evidence>
<sequence length="398" mass="42890">MKVFENKTVVITGGTGSLGKVLAERLLSQTAGRPKKIIIFSRDEAKQQALRTAYWAEGRGPDQAGKGSEPRSRGSESAGIGLGSAGKGSDSVGKKPDLPDRGLVPTAGGPEPQLEFRIGDVRDYHAVCSVLAQADIVVNAAALKQVPSCEYFPFEAVQTNIIGAENIIRAIRENSLKVETVVGVSTDKACKPVNAMGISKAMQERIFIAANLALPATRFVCVRYGNVLASRGSVIPLFHEQISRGGPVTLTTREMTRFLLPLTRAVDTIEAVIAQGRRGEIFVPAILSARMADVAQALIGDKKISVIVTGIRPGEKIHEILVSEEEAARTYQRGDHYAITSMLPELGTEEPGSPVLGQEYSSKDYLMTAEETRELLQKHGLLALPEGFNRGQESEMLR</sequence>
<dbReference type="InterPro" id="IPR003869">
    <property type="entry name" value="Polysac_CapD-like"/>
</dbReference>
<proteinExistence type="inferred from homology"/>
<evidence type="ECO:0000313" key="5">
    <source>
        <dbReference type="EMBL" id="CEJ07860.1"/>
    </source>
</evidence>
<dbReference type="PANTHER" id="PTHR43318:SF2">
    <property type="entry name" value="UDP-N-ACETYLGLUCOSAMINE 4,6-DEHYDRATASE (INVERTING)"/>
    <property type="match status" value="1"/>
</dbReference>
<accession>A0A8S0W239</accession>
<dbReference type="SUPFAM" id="SSF51735">
    <property type="entry name" value="NAD(P)-binding Rossmann-fold domains"/>
    <property type="match status" value="1"/>
</dbReference>
<dbReference type="EMBL" id="LR746496">
    <property type="protein sequence ID" value="CAA7600338.1"/>
    <property type="molecule type" value="Genomic_DNA"/>
</dbReference>
<dbReference type="AlphaFoldDB" id="A0A8S0W239"/>
<reference evidence="4" key="2">
    <citation type="submission" date="2020-01" db="EMBL/GenBank/DDBJ databases">
        <authorList>
            <person name="Hornung B."/>
        </authorList>
    </citation>
    <scope>NUCLEOTIDE SEQUENCE</scope>
    <source>
        <strain evidence="4">PacBioINE</strain>
    </source>
</reference>
<name>A0A8S0W239_9FIRM</name>
<evidence type="ECO:0000259" key="3">
    <source>
        <dbReference type="Pfam" id="PF02719"/>
    </source>
</evidence>
<reference evidence="5" key="1">
    <citation type="submission" date="2014-11" db="EMBL/GenBank/DDBJ databases">
        <authorList>
            <person name="Hornung B.V."/>
        </authorList>
    </citation>
    <scope>NUCLEOTIDE SEQUENCE</scope>
    <source>
        <strain evidence="5">INE</strain>
    </source>
</reference>
<feature type="domain" description="Polysaccharide biosynthesis protein CapD-like" evidence="3">
    <location>
        <begin position="9"/>
        <end position="53"/>
    </location>
</feature>
<gene>
    <name evidence="4" type="ORF">DEACI_0991</name>
    <name evidence="5" type="ORF">DEACI_2326</name>
</gene>